<dbReference type="EMBL" id="JBHUKR010000007">
    <property type="protein sequence ID" value="MFD2417723.1"/>
    <property type="molecule type" value="Genomic_DNA"/>
</dbReference>
<dbReference type="RefSeq" id="WP_378265703.1">
    <property type="nucleotide sequence ID" value="NZ_JBHUKR010000007.1"/>
</dbReference>
<organism evidence="2 3">
    <name type="scientific">Amycolatopsis pigmentata</name>
    <dbReference type="NCBI Taxonomy" id="450801"/>
    <lineage>
        <taxon>Bacteria</taxon>
        <taxon>Bacillati</taxon>
        <taxon>Actinomycetota</taxon>
        <taxon>Actinomycetes</taxon>
        <taxon>Pseudonocardiales</taxon>
        <taxon>Pseudonocardiaceae</taxon>
        <taxon>Amycolatopsis</taxon>
    </lineage>
</organism>
<dbReference type="Proteomes" id="UP001597417">
    <property type="component" value="Unassembled WGS sequence"/>
</dbReference>
<feature type="domain" description="GyrI-like small molecule binding" evidence="1">
    <location>
        <begin position="26"/>
        <end position="208"/>
    </location>
</feature>
<evidence type="ECO:0000313" key="2">
    <source>
        <dbReference type="EMBL" id="MFD2417723.1"/>
    </source>
</evidence>
<sequence length="211" mass="23705">MAKETAVNKYDIKKAHHVLYSAPSNEFTVIDVPELRYIAVDGRGDPNTSTAYANAVEALYRVGYTLKFASKNTLGRDFVVGPLEGLWRADDPTVFLTRSKESWEWTMMISQPDWITGEMVQTAIDTVTRKKHNPALAGVRLLPLTEGTCVQILHIGSYDDETPTLDRLHNHYLPGNGLTFNGDHHEIYLSDPRRTAPAKLKTILRQPVKTV</sequence>
<protein>
    <submittedName>
        <fullName evidence="2">GyrI-like domain-containing protein</fullName>
    </submittedName>
</protein>
<dbReference type="InterPro" id="IPR011256">
    <property type="entry name" value="Reg_factor_effector_dom_sf"/>
</dbReference>
<dbReference type="Gene3D" id="3.20.80.10">
    <property type="entry name" value="Regulatory factor, effector binding domain"/>
    <property type="match status" value="1"/>
</dbReference>
<keyword evidence="3" id="KW-1185">Reference proteome</keyword>
<proteinExistence type="predicted"/>
<reference evidence="3" key="1">
    <citation type="journal article" date="2019" name="Int. J. Syst. Evol. Microbiol.">
        <title>The Global Catalogue of Microorganisms (GCM) 10K type strain sequencing project: providing services to taxonomists for standard genome sequencing and annotation.</title>
        <authorList>
            <consortium name="The Broad Institute Genomics Platform"/>
            <consortium name="The Broad Institute Genome Sequencing Center for Infectious Disease"/>
            <person name="Wu L."/>
            <person name="Ma J."/>
        </authorList>
    </citation>
    <scope>NUCLEOTIDE SEQUENCE [LARGE SCALE GENOMIC DNA]</scope>
    <source>
        <strain evidence="3">CGMCC 4.7645</strain>
    </source>
</reference>
<dbReference type="InterPro" id="IPR008319">
    <property type="entry name" value="GyrI-like_CCH_Lin2189-like"/>
</dbReference>
<dbReference type="Pfam" id="PF06445">
    <property type="entry name" value="GyrI-like"/>
    <property type="match status" value="1"/>
</dbReference>
<dbReference type="PIRSF" id="PIRSF031644">
    <property type="entry name" value="UCP031644"/>
    <property type="match status" value="1"/>
</dbReference>
<evidence type="ECO:0000313" key="3">
    <source>
        <dbReference type="Proteomes" id="UP001597417"/>
    </source>
</evidence>
<comment type="caution">
    <text evidence="2">The sequence shown here is derived from an EMBL/GenBank/DDBJ whole genome shotgun (WGS) entry which is preliminary data.</text>
</comment>
<accession>A0ABW5FRW2</accession>
<name>A0ABW5FRW2_9PSEU</name>
<evidence type="ECO:0000259" key="1">
    <source>
        <dbReference type="Pfam" id="PF06445"/>
    </source>
</evidence>
<dbReference type="InterPro" id="IPR029442">
    <property type="entry name" value="GyrI-like"/>
</dbReference>
<dbReference type="SUPFAM" id="SSF55136">
    <property type="entry name" value="Probable bacterial effector-binding domain"/>
    <property type="match status" value="1"/>
</dbReference>
<gene>
    <name evidence="2" type="ORF">ACFSXZ_15460</name>
</gene>